<proteinExistence type="predicted"/>
<dbReference type="PATRIC" id="fig|86416.3.peg.3336"/>
<dbReference type="OrthoDB" id="9764467at2"/>
<reference evidence="4 5" key="1">
    <citation type="submission" date="2012-01" db="EMBL/GenBank/DDBJ databases">
        <title>Complete sequence of chromosome of Clostridium pasteurianum BC1.</title>
        <authorList>
            <consortium name="US DOE Joint Genome Institute"/>
            <person name="Lucas S."/>
            <person name="Han J."/>
            <person name="Lapidus A."/>
            <person name="Cheng J.-F."/>
            <person name="Goodwin L."/>
            <person name="Pitluck S."/>
            <person name="Peters L."/>
            <person name="Mikhailova N."/>
            <person name="Teshima H."/>
            <person name="Detter J.C."/>
            <person name="Han C."/>
            <person name="Tapia R."/>
            <person name="Land M."/>
            <person name="Hauser L."/>
            <person name="Kyrpides N."/>
            <person name="Ivanova N."/>
            <person name="Pagani I."/>
            <person name="Dunn J."/>
            <person name="Taghavi S."/>
            <person name="Francis A."/>
            <person name="van der Lelie D."/>
            <person name="Woyke T."/>
        </authorList>
    </citation>
    <scope>NUCLEOTIDE SEQUENCE [LARGE SCALE GENOMIC DNA]</scope>
    <source>
        <strain evidence="4 5">BC1</strain>
    </source>
</reference>
<dbReference type="KEGG" id="cpas:Clopa_3343"/>
<dbReference type="PANTHER" id="PTHR41259:SF1">
    <property type="entry name" value="DOUBLE-STRAND BREAK REPAIR RAD50 ATPASE, PUTATIVE-RELATED"/>
    <property type="match status" value="1"/>
</dbReference>
<keyword evidence="2" id="KW-0472">Membrane</keyword>
<keyword evidence="1" id="KW-0175">Coiled coil</keyword>
<feature type="transmembrane region" description="Helical" evidence="2">
    <location>
        <begin position="444"/>
        <end position="462"/>
    </location>
</feature>
<dbReference type="InterPro" id="IPR027417">
    <property type="entry name" value="P-loop_NTPase"/>
</dbReference>
<dbReference type="EMBL" id="CP003261">
    <property type="protein sequence ID" value="AGK98139.1"/>
    <property type="molecule type" value="Genomic_DNA"/>
</dbReference>
<dbReference type="Gene3D" id="3.40.50.300">
    <property type="entry name" value="P-loop containing nucleotide triphosphate hydrolases"/>
    <property type="match status" value="2"/>
</dbReference>
<dbReference type="InterPro" id="IPR038729">
    <property type="entry name" value="Rad50/SbcC_AAA"/>
</dbReference>
<dbReference type="GO" id="GO:0016887">
    <property type="term" value="F:ATP hydrolysis activity"/>
    <property type="evidence" value="ECO:0007669"/>
    <property type="project" value="InterPro"/>
</dbReference>
<dbReference type="HOGENOM" id="CLU_329220_0_0_9"/>
<dbReference type="GO" id="GO:0006302">
    <property type="term" value="P:double-strand break repair"/>
    <property type="evidence" value="ECO:0007669"/>
    <property type="project" value="InterPro"/>
</dbReference>
<feature type="transmembrane region" description="Helical" evidence="2">
    <location>
        <begin position="420"/>
        <end position="437"/>
    </location>
</feature>
<evidence type="ECO:0000313" key="4">
    <source>
        <dbReference type="EMBL" id="AGK98139.1"/>
    </source>
</evidence>
<evidence type="ECO:0000256" key="2">
    <source>
        <dbReference type="SAM" id="Phobius"/>
    </source>
</evidence>
<evidence type="ECO:0000313" key="5">
    <source>
        <dbReference type="Proteomes" id="UP000013523"/>
    </source>
</evidence>
<keyword evidence="2" id="KW-1133">Transmembrane helix</keyword>
<keyword evidence="5" id="KW-1185">Reference proteome</keyword>
<name>R4KC90_CLOPA</name>
<gene>
    <name evidence="4" type="ORF">Clopa_3343</name>
</gene>
<protein>
    <recommendedName>
        <fullName evidence="3">Rad50/SbcC-type AAA domain-containing protein</fullName>
    </recommendedName>
</protein>
<dbReference type="Pfam" id="PF13476">
    <property type="entry name" value="AAA_23"/>
    <property type="match status" value="1"/>
</dbReference>
<feature type="domain" description="Rad50/SbcC-type AAA" evidence="3">
    <location>
        <begin position="5"/>
        <end position="249"/>
    </location>
</feature>
<organism evidence="4 5">
    <name type="scientific">Clostridium pasteurianum BC1</name>
    <dbReference type="NCBI Taxonomy" id="86416"/>
    <lineage>
        <taxon>Bacteria</taxon>
        <taxon>Bacillati</taxon>
        <taxon>Bacillota</taxon>
        <taxon>Clostridia</taxon>
        <taxon>Eubacteriales</taxon>
        <taxon>Clostridiaceae</taxon>
        <taxon>Clostridium</taxon>
    </lineage>
</organism>
<dbReference type="eggNOG" id="COG0419">
    <property type="taxonomic scope" value="Bacteria"/>
</dbReference>
<keyword evidence="2" id="KW-0812">Transmembrane</keyword>
<dbReference type="Proteomes" id="UP000013523">
    <property type="component" value="Chromosome"/>
</dbReference>
<accession>R4KC90</accession>
<dbReference type="STRING" id="86416.Clopa_3343"/>
<dbReference type="RefSeq" id="WP_015616424.1">
    <property type="nucleotide sequence ID" value="NC_021182.1"/>
</dbReference>
<dbReference type="PANTHER" id="PTHR41259">
    <property type="entry name" value="DOUBLE-STRAND BREAK REPAIR RAD50 ATPASE, PUTATIVE-RELATED"/>
    <property type="match status" value="1"/>
</dbReference>
<evidence type="ECO:0000259" key="3">
    <source>
        <dbReference type="Pfam" id="PF13476"/>
    </source>
</evidence>
<sequence>MHIEKLYIKDFGIYSNANLENISPGIVVLGGKNRAGKSTLLKLLRYFPYGFSKSLNLPDCRVEYEMEAQLTHNNEEYNARVKGFADPLVTTVHKERLYKNLYGKIDSFTYKEIFTISLDELQNTDKRNEKMQALLLGAGLKDIIKIPKLIVEIKKEAEKIGGKNGNPKTKLFKTNYLTISEGLDIKEKAMLQVDEFKACRDRIKTIVEKIKKEENVKIDIEDNIFILEILKNNYEIYSQMDSIAAQLEIRENRLIYNSFKDKDLSLEALNNIKAEYLQIDEDYNKSKIKFFQNVDDCHKQEKDFDLYGSNIRNMQLTISGLEEKIKNYNLACLECKNTRGEINKDIVDINQHWKDNFAYILKMNTEEISFVELCENIDKLKKVKADIEAVNLKIKELQQEKNIISPSKVKVQTIKINSSFAMYSLVSLAFIILGIVIYRFSKSLGVITSLAGIAGALYYSFLNNRYSAAEKVSMRDAEIKLKAIDNEIYRKSEALESLHRSKSQLDYIIEEYKVKLSIDRQVPLDSIKDYFRLVRDIKKRVMDLEYNLGNIETMEKDIYFKLNKMLEAIVVFQDIVDLPKENIEEDILSNSEYIFEAVKKLSTSMKFYEDFKAINNVKCEIEDRIIKKFKLGGAQYRDIDLLKEIDKNIDYFNSYNKYREDRERYVNLKHQLLHSLKLDRVKKLLDDTNDNISDTDIFNTFRELIKNYANIEEIDRQIDELNYKLKGNIKELEALRDEKLNIKDKIKKLYNSEDIFIAQKKIESGRRELKSKAEEYAVYNAAVFMLDKIQKSFIDNAKGTILGSAGDILSRITEGEFVSVLPAEELTKYDFKTYNQDGSLNESSDILSRGTKEQLFLSVRLSRIKDIKDKLPVVIDDSLVNFDYRHLKNVIKVLKELSKENQIFVLTCHSELVKLIDEEDENSQFFKIEKGNFSEIKGGELSDYLL</sequence>
<dbReference type="AlphaFoldDB" id="R4KC90"/>
<feature type="coiled-coil region" evidence="1">
    <location>
        <begin position="718"/>
        <end position="752"/>
    </location>
</feature>
<dbReference type="SUPFAM" id="SSF52540">
    <property type="entry name" value="P-loop containing nucleoside triphosphate hydrolases"/>
    <property type="match status" value="1"/>
</dbReference>
<evidence type="ECO:0000256" key="1">
    <source>
        <dbReference type="SAM" id="Coils"/>
    </source>
</evidence>